<dbReference type="InterPro" id="IPR005746">
    <property type="entry name" value="Thioredoxin"/>
</dbReference>
<dbReference type="GO" id="GO:0015035">
    <property type="term" value="F:protein-disulfide reductase activity"/>
    <property type="evidence" value="ECO:0007669"/>
    <property type="project" value="InterPro"/>
</dbReference>
<dbReference type="AlphaFoldDB" id="A0A0B1PAA1"/>
<evidence type="ECO:0000256" key="5">
    <source>
        <dbReference type="PIRSR" id="PIRSR000077-4"/>
    </source>
</evidence>
<name>A0A0B1PAA1_UNCNE</name>
<organism evidence="7 8">
    <name type="scientific">Uncinula necator</name>
    <name type="common">Grape powdery mildew</name>
    <dbReference type="NCBI Taxonomy" id="52586"/>
    <lineage>
        <taxon>Eukaryota</taxon>
        <taxon>Fungi</taxon>
        <taxon>Dikarya</taxon>
        <taxon>Ascomycota</taxon>
        <taxon>Pezizomycotina</taxon>
        <taxon>Leotiomycetes</taxon>
        <taxon>Erysiphales</taxon>
        <taxon>Erysiphaceae</taxon>
        <taxon>Erysiphe</taxon>
    </lineage>
</organism>
<dbReference type="InterPro" id="IPR013766">
    <property type="entry name" value="Thioredoxin_domain"/>
</dbReference>
<comment type="similarity">
    <text evidence="1 3">Belongs to the thioredoxin family.</text>
</comment>
<dbReference type="SUPFAM" id="SSF52833">
    <property type="entry name" value="Thioredoxin-like"/>
    <property type="match status" value="1"/>
</dbReference>
<feature type="site" description="Contributes to redox potential value" evidence="4">
    <location>
        <position position="32"/>
    </location>
</feature>
<sequence length="109" mass="12439">MVVHEIKSQAEFDAMIKAHKYVVVDSYATWCGPCRVIGPVFEKFSENYPQIYFAKFDTDEVQSLSEHLKIRAMPTFTFFHDGNKLDQVTGASPDKLENTIKTIFGNLES</sequence>
<evidence type="ECO:0000256" key="4">
    <source>
        <dbReference type="PIRSR" id="PIRSR000077-1"/>
    </source>
</evidence>
<keyword evidence="2 5" id="KW-1015">Disulfide bond</keyword>
<dbReference type="STRING" id="52586.A0A0B1PAA1"/>
<dbReference type="PANTHER" id="PTHR46115">
    <property type="entry name" value="THIOREDOXIN-LIKE PROTEIN 1"/>
    <property type="match status" value="1"/>
</dbReference>
<dbReference type="EMBL" id="JNVN01001342">
    <property type="protein sequence ID" value="KHJ33599.1"/>
    <property type="molecule type" value="Genomic_DNA"/>
</dbReference>
<dbReference type="PROSITE" id="PS51352">
    <property type="entry name" value="THIOREDOXIN_2"/>
    <property type="match status" value="1"/>
</dbReference>
<evidence type="ECO:0000259" key="6">
    <source>
        <dbReference type="PROSITE" id="PS51352"/>
    </source>
</evidence>
<gene>
    <name evidence="7" type="ORF">EV44_g4966</name>
</gene>
<dbReference type="Gene3D" id="3.40.30.10">
    <property type="entry name" value="Glutaredoxin"/>
    <property type="match status" value="1"/>
</dbReference>
<evidence type="ECO:0000313" key="8">
    <source>
        <dbReference type="Proteomes" id="UP000030854"/>
    </source>
</evidence>
<evidence type="ECO:0000256" key="2">
    <source>
        <dbReference type="ARBA" id="ARBA00023157"/>
    </source>
</evidence>
<feature type="disulfide bond" description="Redox-active" evidence="5">
    <location>
        <begin position="31"/>
        <end position="34"/>
    </location>
</feature>
<keyword evidence="8" id="KW-1185">Reference proteome</keyword>
<feature type="site" description="Contributes to redox potential value" evidence="4">
    <location>
        <position position="33"/>
    </location>
</feature>
<feature type="domain" description="Thioredoxin" evidence="6">
    <location>
        <begin position="1"/>
        <end position="105"/>
    </location>
</feature>
<proteinExistence type="inferred from homology"/>
<dbReference type="PIRSF" id="PIRSF000077">
    <property type="entry name" value="Thioredoxin"/>
    <property type="match status" value="1"/>
</dbReference>
<feature type="site" description="Deprotonates C-terminal active site Cys" evidence="4">
    <location>
        <position position="25"/>
    </location>
</feature>
<dbReference type="PRINTS" id="PR00421">
    <property type="entry name" value="THIOREDOXIN"/>
</dbReference>
<dbReference type="FunFam" id="3.40.30.10:FF:000245">
    <property type="entry name" value="Thioredoxin"/>
    <property type="match status" value="1"/>
</dbReference>
<dbReference type="CDD" id="cd02947">
    <property type="entry name" value="TRX_family"/>
    <property type="match status" value="1"/>
</dbReference>
<dbReference type="HOGENOM" id="CLU_090389_14_0_1"/>
<reference evidence="7 8" key="1">
    <citation type="journal article" date="2014" name="BMC Genomics">
        <title>Adaptive genomic structural variation in the grape powdery mildew pathogen, Erysiphe necator.</title>
        <authorList>
            <person name="Jones L."/>
            <person name="Riaz S."/>
            <person name="Morales-Cruz A."/>
            <person name="Amrine K.C."/>
            <person name="McGuire B."/>
            <person name="Gubler W.D."/>
            <person name="Walker M.A."/>
            <person name="Cantu D."/>
        </authorList>
    </citation>
    <scope>NUCLEOTIDE SEQUENCE [LARGE SCALE GENOMIC DNA]</scope>
    <source>
        <strain evidence="8">c</strain>
    </source>
</reference>
<dbReference type="InterPro" id="IPR036249">
    <property type="entry name" value="Thioredoxin-like_sf"/>
</dbReference>
<dbReference type="Proteomes" id="UP000030854">
    <property type="component" value="Unassembled WGS sequence"/>
</dbReference>
<dbReference type="Pfam" id="PF00085">
    <property type="entry name" value="Thioredoxin"/>
    <property type="match status" value="1"/>
</dbReference>
<feature type="active site" description="Nucleophile" evidence="4">
    <location>
        <position position="31"/>
    </location>
</feature>
<comment type="caution">
    <text evidence="7">The sequence shown here is derived from an EMBL/GenBank/DDBJ whole genome shotgun (WGS) entry which is preliminary data.</text>
</comment>
<accession>A0A0B1PAA1</accession>
<protein>
    <recommendedName>
        <fullName evidence="3">Thioredoxin</fullName>
    </recommendedName>
</protein>
<evidence type="ECO:0000256" key="1">
    <source>
        <dbReference type="ARBA" id="ARBA00008987"/>
    </source>
</evidence>
<keyword evidence="5" id="KW-0676">Redox-active center</keyword>
<evidence type="ECO:0000313" key="7">
    <source>
        <dbReference type="EMBL" id="KHJ33599.1"/>
    </source>
</evidence>
<dbReference type="OMA" id="HIHYVTD"/>
<feature type="active site" description="Nucleophile" evidence="4">
    <location>
        <position position="34"/>
    </location>
</feature>
<evidence type="ECO:0000256" key="3">
    <source>
        <dbReference type="PIRNR" id="PIRNR000077"/>
    </source>
</evidence>